<dbReference type="AlphaFoldDB" id="A0A520LLT4"/>
<evidence type="ECO:0000313" key="2">
    <source>
        <dbReference type="EMBL" id="RZO06581.1"/>
    </source>
</evidence>
<dbReference type="Gene3D" id="2.60.40.1190">
    <property type="match status" value="1"/>
</dbReference>
<reference evidence="2 3" key="1">
    <citation type="submission" date="2019-02" db="EMBL/GenBank/DDBJ databases">
        <title>Prokaryotic population dynamics and viral predation in marine succession experiment using metagenomics: the confinement effect.</title>
        <authorList>
            <person name="Haro-Moreno J.M."/>
            <person name="Rodriguez-Valera F."/>
            <person name="Lopez-Perez M."/>
        </authorList>
    </citation>
    <scope>NUCLEOTIDE SEQUENCE [LARGE SCALE GENOMIC DNA]</scope>
    <source>
        <strain evidence="2">MED-G169</strain>
    </source>
</reference>
<evidence type="ECO:0000259" key="1">
    <source>
        <dbReference type="Pfam" id="PF19313"/>
    </source>
</evidence>
<organism evidence="2 3">
    <name type="scientific">SAR92 clade bacterium</name>
    <dbReference type="NCBI Taxonomy" id="2315479"/>
    <lineage>
        <taxon>Bacteria</taxon>
        <taxon>Pseudomonadati</taxon>
        <taxon>Pseudomonadota</taxon>
        <taxon>Gammaproteobacteria</taxon>
        <taxon>Cellvibrionales</taxon>
        <taxon>Porticoccaceae</taxon>
        <taxon>SAR92 clade</taxon>
    </lineage>
</organism>
<feature type="domain" description="DUF5916" evidence="1">
    <location>
        <begin position="202"/>
        <end position="302"/>
    </location>
</feature>
<dbReference type="Proteomes" id="UP000318148">
    <property type="component" value="Unassembled WGS sequence"/>
</dbReference>
<dbReference type="Pfam" id="PF19313">
    <property type="entry name" value="DUF5916"/>
    <property type="match status" value="1"/>
</dbReference>
<dbReference type="InterPro" id="IPR045670">
    <property type="entry name" value="DUF5916"/>
</dbReference>
<dbReference type="EMBL" id="SHBO01000023">
    <property type="protein sequence ID" value="RZO06581.1"/>
    <property type="molecule type" value="Genomic_DNA"/>
</dbReference>
<name>A0A520LLT4_9GAMM</name>
<evidence type="ECO:0000313" key="3">
    <source>
        <dbReference type="Proteomes" id="UP000318148"/>
    </source>
</evidence>
<gene>
    <name evidence="2" type="ORF">EVB02_02415</name>
</gene>
<accession>A0A520LLT4</accession>
<sequence>MSAEIIIDGIIDEIEWNDAQVFDQFVTVEPLSGAPAKYKTQVRLLTNAEGIYVAFSNYQPASVKRVNRRFARDVEIKGDRNIVSIDFDGNQLTGYDFTVGSANSMQDGILANDKYRRDWDGIWYSETSSDENYWYSEIFIPWSVAPMTKTESGRKEMSFWFSRVVYDESLRFAFPDAFYTRNTFIQDWHRIEVNQEETSSFEMYPYLSYTNNIKSSQPNIQTSDTKAGLDFIWRPNSSVQLTGALSPDFGQVESDDLVVNFSAFETFMSEKRPFFTENQGLFNSEIPNEDVILYTRRIGSGYGAKEGTPIDIDYATKFTRYSDSFDLGVFYVKEDDLPDFEGSEYLSSRLQRKQGDLTLGHRLTYVNRNEIGKEATIQVIDSEWKMSETTLWQLHFMHSKINQNSDLEEYKSSDIAAWVSWNYQPSDERWYTLYYSHYGEDFDLTDLGYMKRRDYNEWYAYFQNNWNENLRLENLLSAYWSLEAGESRTNAGNRLELWWNSEAELTFKNTGKVKLRLGTTAPGWDNLLTRGFSDFRKPVQKWNELSYSGPQGGDFSYYLSTTFETDGLEDLNRSVNFGIGFYASETLNIGSSITYKEYREWLIWDSEIERLTNYKADSYFLDLRLDWNPSSNHEIRFKFQWAGVDAVLSEVFEISHDGYLNNIGLMASNFSFGDTALQLRYRYKLGPLSDAYLVYSRGGYFDSYDGEEGVNQLFNNGWDNVSVESIIAKIRLSF</sequence>
<proteinExistence type="predicted"/>
<protein>
    <recommendedName>
        <fullName evidence="1">DUF5916 domain-containing protein</fullName>
    </recommendedName>
</protein>
<dbReference type="SUPFAM" id="SSF49344">
    <property type="entry name" value="CBD9-like"/>
    <property type="match status" value="1"/>
</dbReference>
<comment type="caution">
    <text evidence="2">The sequence shown here is derived from an EMBL/GenBank/DDBJ whole genome shotgun (WGS) entry which is preliminary data.</text>
</comment>